<dbReference type="InterPro" id="IPR032710">
    <property type="entry name" value="NTF2-like_dom_sf"/>
</dbReference>
<reference evidence="2 3" key="1">
    <citation type="submission" date="2019-03" db="EMBL/GenBank/DDBJ databases">
        <title>Whole genome sequence of Arthrobacter sp JH1-1.</title>
        <authorList>
            <person name="Trinh H.N."/>
        </authorList>
    </citation>
    <scope>NUCLEOTIDE SEQUENCE [LARGE SCALE GENOMIC DNA]</scope>
    <source>
        <strain evidence="2 3">JH1-1</strain>
    </source>
</reference>
<dbReference type="Proteomes" id="UP000295511">
    <property type="component" value="Unassembled WGS sequence"/>
</dbReference>
<evidence type="ECO:0000313" key="2">
    <source>
        <dbReference type="EMBL" id="TDF91262.1"/>
    </source>
</evidence>
<accession>A0A4R5K8W9</accession>
<feature type="domain" description="SnoaL-like" evidence="1">
    <location>
        <begin position="43"/>
        <end position="167"/>
    </location>
</feature>
<dbReference type="RefSeq" id="WP_133206220.1">
    <property type="nucleotide sequence ID" value="NZ_SMRU01000031.1"/>
</dbReference>
<dbReference type="SUPFAM" id="SSF54427">
    <property type="entry name" value="NTF2-like"/>
    <property type="match status" value="1"/>
</dbReference>
<evidence type="ECO:0000313" key="3">
    <source>
        <dbReference type="Proteomes" id="UP000295511"/>
    </source>
</evidence>
<gene>
    <name evidence="2" type="ORF">E1809_21100</name>
</gene>
<organism evidence="2 3">
    <name type="scientific">Arthrobacter terricola</name>
    <dbReference type="NCBI Taxonomy" id="2547396"/>
    <lineage>
        <taxon>Bacteria</taxon>
        <taxon>Bacillati</taxon>
        <taxon>Actinomycetota</taxon>
        <taxon>Actinomycetes</taxon>
        <taxon>Micrococcales</taxon>
        <taxon>Micrococcaceae</taxon>
        <taxon>Arthrobacter</taxon>
    </lineage>
</organism>
<sequence length="176" mass="19500">MNNLKGITVTAATTPETCTPAWAHATGTIDLQPAPPVPSDLTSLANRLMVLETASRYAIAYDERRLDVLESLFTESVTFSYRVGEGPLSSENGRAGVIKWLGEVMESQSDQRRHVLGSMTVERLTDDEAVVIAYLAIYGVEKDAQLITTGLYRFSMIKEDSRWKIDEAIDALDRPF</sequence>
<keyword evidence="3" id="KW-1185">Reference proteome</keyword>
<dbReference type="EMBL" id="SMRU01000031">
    <property type="protein sequence ID" value="TDF91262.1"/>
    <property type="molecule type" value="Genomic_DNA"/>
</dbReference>
<dbReference type="OrthoDB" id="7605094at2"/>
<dbReference type="Gene3D" id="3.10.450.50">
    <property type="match status" value="1"/>
</dbReference>
<name>A0A4R5K8W9_9MICC</name>
<dbReference type="InterPro" id="IPR037401">
    <property type="entry name" value="SnoaL-like"/>
</dbReference>
<protein>
    <submittedName>
        <fullName evidence="2">Nuclear transport factor 2 family protein</fullName>
    </submittedName>
</protein>
<dbReference type="Pfam" id="PF13577">
    <property type="entry name" value="SnoaL_4"/>
    <property type="match status" value="1"/>
</dbReference>
<evidence type="ECO:0000259" key="1">
    <source>
        <dbReference type="Pfam" id="PF13577"/>
    </source>
</evidence>
<comment type="caution">
    <text evidence="2">The sequence shown here is derived from an EMBL/GenBank/DDBJ whole genome shotgun (WGS) entry which is preliminary data.</text>
</comment>
<proteinExistence type="predicted"/>
<dbReference type="CDD" id="cd00531">
    <property type="entry name" value="NTF2_like"/>
    <property type="match status" value="1"/>
</dbReference>
<dbReference type="AlphaFoldDB" id="A0A4R5K8W9"/>